<keyword evidence="2" id="KW-1185">Reference proteome</keyword>
<dbReference type="KEGG" id="geh:HYN69_00630"/>
<dbReference type="Proteomes" id="UP000244496">
    <property type="component" value="Chromosome"/>
</dbReference>
<sequence>MNTTLRNLILSVALIGVPAGGFTVAELMMSPVGATAGTPAAGLGDLSAYAAIVADTQKIAATGDFAAAGHRITDLEVLWDRNADTMRAADANGWGMVDAANDAAFKALRASAPDAASVNAALDALVVALGAPEGGTPAAVAGGSVQRVSGIAVTDANGHALPCEVLIKQLDSAIGAKPAAAAVAGLQTKALERCNADDDTSANALSAQALAQLKG</sequence>
<dbReference type="AlphaFoldDB" id="A0A2S0UHB3"/>
<accession>A0A2S0UHB3</accession>
<dbReference type="OrthoDB" id="7861013at2"/>
<dbReference type="RefSeq" id="WP_108434035.1">
    <property type="nucleotide sequence ID" value="NZ_CP028918.1"/>
</dbReference>
<organism evidence="1 2">
    <name type="scientific">Paragemmobacter aquarius</name>
    <dbReference type="NCBI Taxonomy" id="2169400"/>
    <lineage>
        <taxon>Bacteria</taxon>
        <taxon>Pseudomonadati</taxon>
        <taxon>Pseudomonadota</taxon>
        <taxon>Alphaproteobacteria</taxon>
        <taxon>Rhodobacterales</taxon>
        <taxon>Paracoccaceae</taxon>
        <taxon>Paragemmobacter</taxon>
    </lineage>
</organism>
<evidence type="ECO:0000313" key="2">
    <source>
        <dbReference type="Proteomes" id="UP000244496"/>
    </source>
</evidence>
<protein>
    <submittedName>
        <fullName evidence="1">Uncharacterized protein</fullName>
    </submittedName>
</protein>
<proteinExistence type="predicted"/>
<dbReference type="EMBL" id="CP028918">
    <property type="protein sequence ID" value="AWB47206.1"/>
    <property type="molecule type" value="Genomic_DNA"/>
</dbReference>
<gene>
    <name evidence="1" type="ORF">HYN69_00630</name>
</gene>
<name>A0A2S0UHB3_9RHOB</name>
<evidence type="ECO:0000313" key="1">
    <source>
        <dbReference type="EMBL" id="AWB47206.1"/>
    </source>
</evidence>
<reference evidence="1 2" key="1">
    <citation type="submission" date="2018-04" db="EMBL/GenBank/DDBJ databases">
        <title>Genome sequencing of Gemmobacter.</title>
        <authorList>
            <person name="Yi H."/>
            <person name="Baek M.-G."/>
        </authorList>
    </citation>
    <scope>NUCLEOTIDE SEQUENCE [LARGE SCALE GENOMIC DNA]</scope>
    <source>
        <strain evidence="1 2">HYN0069</strain>
    </source>
</reference>